<dbReference type="EMBL" id="JAGIZQ010000006">
    <property type="protein sequence ID" value="KAH6623564.1"/>
    <property type="molecule type" value="Genomic_DNA"/>
</dbReference>
<reference evidence="1 2" key="1">
    <citation type="journal article" date="2021" name="Nat. Commun.">
        <title>Genetic determinants of endophytism in the Arabidopsis root mycobiome.</title>
        <authorList>
            <person name="Mesny F."/>
            <person name="Miyauchi S."/>
            <person name="Thiergart T."/>
            <person name="Pickel B."/>
            <person name="Atanasova L."/>
            <person name="Karlsson M."/>
            <person name="Huettel B."/>
            <person name="Barry K.W."/>
            <person name="Haridas S."/>
            <person name="Chen C."/>
            <person name="Bauer D."/>
            <person name="Andreopoulos W."/>
            <person name="Pangilinan J."/>
            <person name="LaButti K."/>
            <person name="Riley R."/>
            <person name="Lipzen A."/>
            <person name="Clum A."/>
            <person name="Drula E."/>
            <person name="Henrissat B."/>
            <person name="Kohler A."/>
            <person name="Grigoriev I.V."/>
            <person name="Martin F.M."/>
            <person name="Hacquard S."/>
        </authorList>
    </citation>
    <scope>NUCLEOTIDE SEQUENCE [LARGE SCALE GENOMIC DNA]</scope>
    <source>
        <strain evidence="1 2">MPI-SDFR-AT-0079</strain>
    </source>
</reference>
<protein>
    <submittedName>
        <fullName evidence="1">Uncharacterized protein</fullName>
    </submittedName>
</protein>
<evidence type="ECO:0000313" key="2">
    <source>
        <dbReference type="Proteomes" id="UP000724584"/>
    </source>
</evidence>
<sequence>MAGPRAPIGTLSQHAATAAGLVRGMVPKMFTRTDPKRARNADKPVESESESESESDSDSDSDSSSGSDTETKRDTKSWGETMNAKKVASTPINTGKLAKAGTNLAASPKAKASSSATKSGTPKKRQASESSAGESSSEDDEGDKMAVDSEPESKADKKNIKSEKIKSEDTSSDAESASSDEESDDDSAPAVKPGRKADSAPVKTSSSDEESASESEAESESEDESEDDSEDEPEPAQKSKSKSVPAPKSSTTVNGNAKGKEIASRSEDTSDAESADTEQSASDSEDEEMTESTAVEKLSGKTTVQPPREIVTQGFHLRKAEENVDAAAVARAFKKAKAEGKQIWYFTTPKSVPIEVIQKHAIPLDKVHAGKAIFAHEGSEYTGQFEEPVNHAIKVLIPGKTGTSYEAHSQSVDRVLHITRDTTSTPVKKSKKARVESASIEQVDPSPAESEPSPVKKSKGKEKSKKKASSSAEGPSDSKKPPKAGSSSQDTTQRGLRAASVPPGYQSMSEMRKATEAAQAMPPSTPTKTRIASLTPVPIPGVYTPRKVIPSQPWTAKGPSNNLAPPNGTPNGARYSTPSVSSRVPKGILKTPDRKQSSGGKGSHSGSQGKSKKKNAKKNRMPSISWEGGTKRGHGSY</sequence>
<keyword evidence="2" id="KW-1185">Reference proteome</keyword>
<dbReference type="Proteomes" id="UP000724584">
    <property type="component" value="Unassembled WGS sequence"/>
</dbReference>
<proteinExistence type="predicted"/>
<name>A0ACB7P0X5_9PEZI</name>
<accession>A0ACB7P0X5</accession>
<gene>
    <name evidence="1" type="ORF">F5144DRAFT_623487</name>
</gene>
<organism evidence="1 2">
    <name type="scientific">Chaetomium tenue</name>
    <dbReference type="NCBI Taxonomy" id="1854479"/>
    <lineage>
        <taxon>Eukaryota</taxon>
        <taxon>Fungi</taxon>
        <taxon>Dikarya</taxon>
        <taxon>Ascomycota</taxon>
        <taxon>Pezizomycotina</taxon>
        <taxon>Sordariomycetes</taxon>
        <taxon>Sordariomycetidae</taxon>
        <taxon>Sordariales</taxon>
        <taxon>Chaetomiaceae</taxon>
        <taxon>Chaetomium</taxon>
    </lineage>
</organism>
<evidence type="ECO:0000313" key="1">
    <source>
        <dbReference type="EMBL" id="KAH6623564.1"/>
    </source>
</evidence>
<comment type="caution">
    <text evidence="1">The sequence shown here is derived from an EMBL/GenBank/DDBJ whole genome shotgun (WGS) entry which is preliminary data.</text>
</comment>